<keyword evidence="4" id="KW-1185">Reference proteome</keyword>
<dbReference type="PANTHER" id="PTHR48044:SF23">
    <property type="entry name" value="ANTHOCYANIDIN 3-O-GLUCOSYLTRANSFERASE-LIKE"/>
    <property type="match status" value="1"/>
</dbReference>
<protein>
    <recommendedName>
        <fullName evidence="2">Glycosyltransferase N-terminal domain-containing protein</fullName>
    </recommendedName>
</protein>
<dbReference type="InterPro" id="IPR058980">
    <property type="entry name" value="Glyco_transf_N"/>
</dbReference>
<evidence type="ECO:0000256" key="1">
    <source>
        <dbReference type="ARBA" id="ARBA00009995"/>
    </source>
</evidence>
<accession>A0AAV6WYJ6</accession>
<dbReference type="PANTHER" id="PTHR48044">
    <property type="entry name" value="GLYCOSYLTRANSFERASE"/>
    <property type="match status" value="1"/>
</dbReference>
<organism evidence="3 4">
    <name type="scientific">Buddleja alternifolia</name>
    <dbReference type="NCBI Taxonomy" id="168488"/>
    <lineage>
        <taxon>Eukaryota</taxon>
        <taxon>Viridiplantae</taxon>
        <taxon>Streptophyta</taxon>
        <taxon>Embryophyta</taxon>
        <taxon>Tracheophyta</taxon>
        <taxon>Spermatophyta</taxon>
        <taxon>Magnoliopsida</taxon>
        <taxon>eudicotyledons</taxon>
        <taxon>Gunneridae</taxon>
        <taxon>Pentapetalae</taxon>
        <taxon>asterids</taxon>
        <taxon>lamiids</taxon>
        <taxon>Lamiales</taxon>
        <taxon>Scrophulariaceae</taxon>
        <taxon>Buddlejeae</taxon>
        <taxon>Buddleja</taxon>
    </lineage>
</organism>
<comment type="similarity">
    <text evidence="1">Belongs to the UDP-glycosyltransferase family.</text>
</comment>
<dbReference type="Proteomes" id="UP000826271">
    <property type="component" value="Unassembled WGS sequence"/>
</dbReference>
<sequence length="314" mass="35444">MAKEENSIDVAVVMVPYPAHGHFTPFLHFSGRLVSAAHNVSVYFVGTAPYLRQAKVRVHGWDLSSAANMHFHELTAPQHASSIEIPADLIPLIAATAQIREPFHAFVSELSTKYRKVVVVHDDLMSYVVQDIQNVEAYRFHVASACDTFGFHRETQAPVVETPPEAAEVSKKTLSTDCLLGPGAFEFRRMQESARKVFSGDIYNSNREIEGLFFDLLEKEKARGAEKVWYDQPRHAALITKVLKIGVEVLNWERREEIVSADTVEEAVRTLMESEEGEEIRKRAKELGKRVKKSMMEGGGARKEFDLFITQITR</sequence>
<feature type="domain" description="Glycosyltransferase N-terminal" evidence="2">
    <location>
        <begin position="9"/>
        <end position="229"/>
    </location>
</feature>
<dbReference type="GO" id="GO:0008194">
    <property type="term" value="F:UDP-glycosyltransferase activity"/>
    <property type="evidence" value="ECO:0007669"/>
    <property type="project" value="UniProtKB-ARBA"/>
</dbReference>
<dbReference type="Gene3D" id="3.40.50.2000">
    <property type="entry name" value="Glycogen Phosphorylase B"/>
    <property type="match status" value="3"/>
</dbReference>
<evidence type="ECO:0000313" key="3">
    <source>
        <dbReference type="EMBL" id="KAG8371985.1"/>
    </source>
</evidence>
<name>A0AAV6WYJ6_9LAMI</name>
<dbReference type="Pfam" id="PF26168">
    <property type="entry name" value="Glyco_transf_N"/>
    <property type="match status" value="1"/>
</dbReference>
<dbReference type="GO" id="GO:1901135">
    <property type="term" value="P:carbohydrate derivative metabolic process"/>
    <property type="evidence" value="ECO:0007669"/>
    <property type="project" value="UniProtKB-ARBA"/>
</dbReference>
<dbReference type="SUPFAM" id="SSF53756">
    <property type="entry name" value="UDP-Glycosyltransferase/glycogen phosphorylase"/>
    <property type="match status" value="2"/>
</dbReference>
<reference evidence="3" key="1">
    <citation type="submission" date="2019-10" db="EMBL/GenBank/DDBJ databases">
        <authorList>
            <person name="Zhang R."/>
            <person name="Pan Y."/>
            <person name="Wang J."/>
            <person name="Ma R."/>
            <person name="Yu S."/>
        </authorList>
    </citation>
    <scope>NUCLEOTIDE SEQUENCE</scope>
    <source>
        <strain evidence="3">LA-IB0</strain>
        <tissue evidence="3">Leaf</tissue>
    </source>
</reference>
<evidence type="ECO:0000259" key="2">
    <source>
        <dbReference type="Pfam" id="PF26168"/>
    </source>
</evidence>
<evidence type="ECO:0000313" key="4">
    <source>
        <dbReference type="Proteomes" id="UP000826271"/>
    </source>
</evidence>
<comment type="caution">
    <text evidence="3">The sequence shown here is derived from an EMBL/GenBank/DDBJ whole genome shotgun (WGS) entry which is preliminary data.</text>
</comment>
<dbReference type="AlphaFoldDB" id="A0AAV6WYJ6"/>
<proteinExistence type="inferred from homology"/>
<dbReference type="EMBL" id="WHWC01000012">
    <property type="protein sequence ID" value="KAG8371985.1"/>
    <property type="molecule type" value="Genomic_DNA"/>
</dbReference>
<gene>
    <name evidence="3" type="ORF">BUALT_Bualt12G0019700</name>
</gene>